<keyword evidence="14" id="KW-1185">Reference proteome</keyword>
<feature type="compositionally biased region" description="Low complexity" evidence="12">
    <location>
        <begin position="200"/>
        <end position="222"/>
    </location>
</feature>
<evidence type="ECO:0000256" key="11">
    <source>
        <dbReference type="RuleBase" id="RU363075"/>
    </source>
</evidence>
<comment type="caution">
    <text evidence="11">Lacks conserved residue(s) required for the propagation of feature annotation.</text>
</comment>
<dbReference type="InterPro" id="IPR015943">
    <property type="entry name" value="WD40/YVTN_repeat-like_dom_sf"/>
</dbReference>
<dbReference type="SUPFAM" id="SSF50998">
    <property type="entry name" value="Quinoprotein alcohol dehydrogenase-like"/>
    <property type="match status" value="1"/>
</dbReference>
<dbReference type="InterPro" id="IPR011047">
    <property type="entry name" value="Quinoprotein_ADH-like_sf"/>
</dbReference>
<evidence type="ECO:0000256" key="10">
    <source>
        <dbReference type="PROSITE-ProRule" id="PRU00221"/>
    </source>
</evidence>
<evidence type="ECO:0000256" key="8">
    <source>
        <dbReference type="ARBA" id="ARBA00023136"/>
    </source>
</evidence>
<evidence type="ECO:0000256" key="7">
    <source>
        <dbReference type="ARBA" id="ARBA00022989"/>
    </source>
</evidence>
<feature type="compositionally biased region" description="Polar residues" evidence="12">
    <location>
        <begin position="600"/>
        <end position="613"/>
    </location>
</feature>
<dbReference type="EMBL" id="JAPDMZ010000120">
    <property type="protein sequence ID" value="KAK0549103.1"/>
    <property type="molecule type" value="Genomic_DNA"/>
</dbReference>
<dbReference type="PANTHER" id="PTHR22760:SF4">
    <property type="entry name" value="GPI MANNOSYLTRANSFERASE 3"/>
    <property type="match status" value="1"/>
</dbReference>
<feature type="compositionally biased region" description="Polar residues" evidence="12">
    <location>
        <begin position="812"/>
        <end position="828"/>
    </location>
</feature>
<feature type="region of interest" description="Disordered" evidence="12">
    <location>
        <begin position="380"/>
        <end position="406"/>
    </location>
</feature>
<dbReference type="GO" id="GO:0000026">
    <property type="term" value="F:alpha-1,2-mannosyltransferase activity"/>
    <property type="evidence" value="ECO:0007669"/>
    <property type="project" value="TreeGrafter"/>
</dbReference>
<dbReference type="InterPro" id="IPR005599">
    <property type="entry name" value="GPI_mannosylTrfase"/>
</dbReference>
<comment type="function">
    <text evidence="9">Mannosyltransferase involved in glycosylphosphatidylinositol-anchor biosynthesis. Transfers the third mannose to Man2-GlcN-acyl-PI during GPI precursor assembly.</text>
</comment>
<keyword evidence="7 11" id="KW-1133">Transmembrane helix</keyword>
<keyword evidence="5 11" id="KW-0812">Transmembrane</keyword>
<dbReference type="PROSITE" id="PS50082">
    <property type="entry name" value="WD_REPEATS_2"/>
    <property type="match status" value="1"/>
</dbReference>
<dbReference type="Pfam" id="PF03901">
    <property type="entry name" value="Glyco_transf_22"/>
    <property type="match status" value="2"/>
</dbReference>
<feature type="region of interest" description="Disordered" evidence="12">
    <location>
        <begin position="805"/>
        <end position="828"/>
    </location>
</feature>
<keyword evidence="10" id="KW-0853">WD repeat</keyword>
<dbReference type="Proteomes" id="UP001176517">
    <property type="component" value="Unassembled WGS sequence"/>
</dbReference>
<evidence type="ECO:0000313" key="13">
    <source>
        <dbReference type="EMBL" id="KAK0549103.1"/>
    </source>
</evidence>
<feature type="transmembrane region" description="Helical" evidence="11">
    <location>
        <begin position="719"/>
        <end position="744"/>
    </location>
</feature>
<comment type="similarity">
    <text evidence="2">Belongs to the glycosyltransferase 22 family. PIGB subfamily.</text>
</comment>
<feature type="region of interest" description="Disordered" evidence="12">
    <location>
        <begin position="593"/>
        <end position="613"/>
    </location>
</feature>
<keyword evidence="3 11" id="KW-0328">Glycosyltransferase</keyword>
<feature type="compositionally biased region" description="Polar residues" evidence="12">
    <location>
        <begin position="394"/>
        <end position="406"/>
    </location>
</feature>
<evidence type="ECO:0000256" key="1">
    <source>
        <dbReference type="ARBA" id="ARBA00004477"/>
    </source>
</evidence>
<evidence type="ECO:0000256" key="6">
    <source>
        <dbReference type="ARBA" id="ARBA00022824"/>
    </source>
</evidence>
<evidence type="ECO:0000256" key="4">
    <source>
        <dbReference type="ARBA" id="ARBA00022679"/>
    </source>
</evidence>
<gene>
    <name evidence="13" type="primary">GPI10</name>
    <name evidence="13" type="ORF">OC846_004214</name>
</gene>
<keyword evidence="4" id="KW-0808">Transferase</keyword>
<evidence type="ECO:0000256" key="2">
    <source>
        <dbReference type="ARBA" id="ARBA00006065"/>
    </source>
</evidence>
<evidence type="ECO:0000256" key="12">
    <source>
        <dbReference type="SAM" id="MobiDB-lite"/>
    </source>
</evidence>
<organism evidence="13 14">
    <name type="scientific">Tilletia horrida</name>
    <dbReference type="NCBI Taxonomy" id="155126"/>
    <lineage>
        <taxon>Eukaryota</taxon>
        <taxon>Fungi</taxon>
        <taxon>Dikarya</taxon>
        <taxon>Basidiomycota</taxon>
        <taxon>Ustilaginomycotina</taxon>
        <taxon>Exobasidiomycetes</taxon>
        <taxon>Tilletiales</taxon>
        <taxon>Tilletiaceae</taxon>
        <taxon>Tilletia</taxon>
    </lineage>
</organism>
<dbReference type="SMART" id="SM00320">
    <property type="entry name" value="WD40"/>
    <property type="match status" value="3"/>
</dbReference>
<feature type="transmembrane region" description="Helical" evidence="11">
    <location>
        <begin position="654"/>
        <end position="673"/>
    </location>
</feature>
<dbReference type="AlphaFoldDB" id="A0AAN6GR60"/>
<sequence>MKHFSAPADLPVYALDFLTEDVVVYAGGGGAGRSGVKNAIRTARVDVPSESIKELSRLELSRDEDAPMCIAVNKSLGSLVAGINSVAEKVKANQNESLRVFDFEVKESDNDKEDKDPASPSELSATVTFVKSAPSLPITNPEEYQFVLHTFPSLTPAWQTPEDAFTNGSGSAEELYSADFSFDSEQVVIASGQKIKVFSTSPAPLDTSSSSSGEKSDSSNSSVKRPLKIQTILNPALGGAGPCTFRAARFGRAPTSEKVLFTVVNAGPGKGSAKGKRKSFVSSWNAETWELVQTRHVADKPITAFDVSADGKLLAFGCSDLSVGVLDAKTLRPVLRILDAHSFPPTCIKLSPSGKTLVSGSADNTLRVIEIPSTALIGANASNNPKHGRPTPQALLSSMSTRASSKSGPSLFTLFAVLLSFRLLNAALTQTFFQPDEFWQSLEIAHRIVFGYGYQTWEWRDERASLPSGSAPWQGWLGGWWQDVVVGSPIRSIAYPAIFVPVYWLLKNLQLDNTFLLTLLPRLTQALFAAVGDFYTFRLAQRVTSIPIAYIWLLLNWTSPYSLHTATRTFSNSLEASLMSAALFCWPTSTFEGKSDVSTRHTQGSQAKGRRSQPSVNIYPSLAFMGFAFIVRPTSAIMSIYLGLDLILFNAPRAALPSLLIQTLIVGSAILSWQTLLDSWFYGRLTVTALAFLQVNVLGGSPVSLFYGAQPLHYYLTQGLPVIATALTPWVVTGWAVCLTGAGARGLSNLRESSTLALLARASLWVTLCMSALGHKEWRFLQQLGPIWILFAAVIVSQQAHERKAEPAGKVSESSRNQHTELSTSRPRSAFSQIFSELASAWQTLHSAAHKSEQSRPSSSATKLPAWSNRLLNALPPLPYLLLAQLPLTIYLLVGHGRGQMHIMRYLHEAVVERQSGNGLETHGKGTAGIKSVGFLMPCHSTPWQAWMHAPELEVRRPTGADEEREQAGWNGSGDGGRAWFLTCEPPLQGQDLRTYRDQTKVFFEDPLGYLQTRFPSLVDPNFPPSPFLPAAPGVNCTSGRQAENHPDWKHAWPSHFALFETLLDRKGVIKNGNQGTVRDFLREKGYAEVKRIWNGVGSDDENRWGDVLVLAWQGAKSK</sequence>
<reference evidence="13" key="1">
    <citation type="journal article" date="2023" name="PhytoFront">
        <title>Draft Genome Resources of Seven Strains of Tilletia horrida, Causal Agent of Kernel Smut of Rice.</title>
        <authorList>
            <person name="Khanal S."/>
            <person name="Antony Babu S."/>
            <person name="Zhou X.G."/>
        </authorList>
    </citation>
    <scope>NUCLEOTIDE SEQUENCE</scope>
    <source>
        <strain evidence="13">TX6</strain>
    </source>
</reference>
<dbReference type="InterPro" id="IPR001680">
    <property type="entry name" value="WD40_rpt"/>
</dbReference>
<name>A0AAN6GR60_9BASI</name>
<feature type="region of interest" description="Disordered" evidence="12">
    <location>
        <begin position="200"/>
        <end position="224"/>
    </location>
</feature>
<dbReference type="Gene3D" id="2.130.10.10">
    <property type="entry name" value="YVTN repeat-like/Quinoprotein amine dehydrogenase"/>
    <property type="match status" value="1"/>
</dbReference>
<keyword evidence="8 11" id="KW-0472">Membrane</keyword>
<feature type="repeat" description="WD" evidence="10">
    <location>
        <begin position="338"/>
        <end position="379"/>
    </location>
</feature>
<accession>A0AAN6GR60</accession>
<comment type="caution">
    <text evidence="13">The sequence shown here is derived from an EMBL/GenBank/DDBJ whole genome shotgun (WGS) entry which is preliminary data.</text>
</comment>
<comment type="subcellular location">
    <subcellularLocation>
        <location evidence="1 11">Endoplasmic reticulum membrane</location>
        <topology evidence="1 11">Multi-pass membrane protein</topology>
    </subcellularLocation>
</comment>
<dbReference type="EC" id="2.4.1.-" evidence="11"/>
<evidence type="ECO:0000313" key="14">
    <source>
        <dbReference type="Proteomes" id="UP001176517"/>
    </source>
</evidence>
<dbReference type="PANTHER" id="PTHR22760">
    <property type="entry name" value="GLYCOSYLTRANSFERASE"/>
    <property type="match status" value="1"/>
</dbReference>
<evidence type="ECO:0000256" key="9">
    <source>
        <dbReference type="ARBA" id="ARBA00024708"/>
    </source>
</evidence>
<proteinExistence type="inferred from homology"/>
<dbReference type="GO" id="GO:0006506">
    <property type="term" value="P:GPI anchor biosynthetic process"/>
    <property type="evidence" value="ECO:0007669"/>
    <property type="project" value="TreeGrafter"/>
</dbReference>
<feature type="transmembrane region" description="Helical" evidence="11">
    <location>
        <begin position="685"/>
        <end position="707"/>
    </location>
</feature>
<feature type="transmembrane region" description="Helical" evidence="11">
    <location>
        <begin position="618"/>
        <end position="642"/>
    </location>
</feature>
<protein>
    <recommendedName>
        <fullName evidence="11">Mannosyltransferase</fullName>
        <ecNumber evidence="11">2.4.1.-</ecNumber>
    </recommendedName>
</protein>
<evidence type="ECO:0000256" key="3">
    <source>
        <dbReference type="ARBA" id="ARBA00022676"/>
    </source>
</evidence>
<dbReference type="GO" id="GO:0005789">
    <property type="term" value="C:endoplasmic reticulum membrane"/>
    <property type="evidence" value="ECO:0007669"/>
    <property type="project" value="UniProtKB-SubCell"/>
</dbReference>
<keyword evidence="6 11" id="KW-0256">Endoplasmic reticulum</keyword>
<dbReference type="Pfam" id="PF00400">
    <property type="entry name" value="WD40"/>
    <property type="match status" value="1"/>
</dbReference>
<evidence type="ECO:0000256" key="5">
    <source>
        <dbReference type="ARBA" id="ARBA00022692"/>
    </source>
</evidence>